<protein>
    <submittedName>
        <fullName evidence="1">Uncharacterized protein</fullName>
    </submittedName>
</protein>
<dbReference type="EMBL" id="GGEC01088791">
    <property type="protein sequence ID" value="MBX69275.1"/>
    <property type="molecule type" value="Transcribed_RNA"/>
</dbReference>
<accession>A0A2P2QQR2</accession>
<sequence length="31" mass="3930">MFLVFCQFYLYFSTPRLFVHFLLNHILVFWS</sequence>
<reference evidence="1" key="1">
    <citation type="submission" date="2018-02" db="EMBL/GenBank/DDBJ databases">
        <title>Rhizophora mucronata_Transcriptome.</title>
        <authorList>
            <person name="Meera S.P."/>
            <person name="Sreeshan A."/>
            <person name="Augustine A."/>
        </authorList>
    </citation>
    <scope>NUCLEOTIDE SEQUENCE</scope>
    <source>
        <tissue evidence="1">Leaf</tissue>
    </source>
</reference>
<dbReference type="AlphaFoldDB" id="A0A2P2QQR2"/>
<proteinExistence type="predicted"/>
<name>A0A2P2QQR2_RHIMU</name>
<evidence type="ECO:0000313" key="1">
    <source>
        <dbReference type="EMBL" id="MBX69275.1"/>
    </source>
</evidence>
<organism evidence="1">
    <name type="scientific">Rhizophora mucronata</name>
    <name type="common">Asiatic mangrove</name>
    <dbReference type="NCBI Taxonomy" id="61149"/>
    <lineage>
        <taxon>Eukaryota</taxon>
        <taxon>Viridiplantae</taxon>
        <taxon>Streptophyta</taxon>
        <taxon>Embryophyta</taxon>
        <taxon>Tracheophyta</taxon>
        <taxon>Spermatophyta</taxon>
        <taxon>Magnoliopsida</taxon>
        <taxon>eudicotyledons</taxon>
        <taxon>Gunneridae</taxon>
        <taxon>Pentapetalae</taxon>
        <taxon>rosids</taxon>
        <taxon>fabids</taxon>
        <taxon>Malpighiales</taxon>
        <taxon>Rhizophoraceae</taxon>
        <taxon>Rhizophora</taxon>
    </lineage>
</organism>